<dbReference type="Proteomes" id="UP000051160">
    <property type="component" value="Unassembled WGS sequence"/>
</dbReference>
<feature type="compositionally biased region" description="Low complexity" evidence="12">
    <location>
        <begin position="579"/>
        <end position="594"/>
    </location>
</feature>
<dbReference type="NCBIfam" id="NF001413">
    <property type="entry name" value="PRK00290.1"/>
    <property type="match status" value="1"/>
</dbReference>
<dbReference type="FunFam" id="2.60.34.10:FF:000014">
    <property type="entry name" value="Chaperone protein DnaK HSP70"/>
    <property type="match status" value="1"/>
</dbReference>
<feature type="coiled-coil region" evidence="11">
    <location>
        <begin position="225"/>
        <end position="252"/>
    </location>
</feature>
<dbReference type="AlphaFoldDB" id="A0A0R1LQU4"/>
<accession>A0A0R1LQU4</accession>
<dbReference type="Gene3D" id="3.90.640.10">
    <property type="entry name" value="Actin, Chain A, domain 4"/>
    <property type="match status" value="1"/>
</dbReference>
<dbReference type="PROSITE" id="PS00329">
    <property type="entry name" value="HSP70_2"/>
    <property type="match status" value="1"/>
</dbReference>
<dbReference type="OrthoDB" id="9766019at2"/>
<evidence type="ECO:0000256" key="6">
    <source>
        <dbReference type="ARBA" id="ARBA00022840"/>
    </source>
</evidence>
<dbReference type="InterPro" id="IPR029048">
    <property type="entry name" value="HSP70_C_sf"/>
</dbReference>
<dbReference type="InterPro" id="IPR043129">
    <property type="entry name" value="ATPase_NBD"/>
</dbReference>
<gene>
    <name evidence="9" type="primary">dnaK</name>
    <name evidence="13" type="ORF">FD04_GL001161</name>
</gene>
<dbReference type="Gene3D" id="1.20.1270.10">
    <property type="match status" value="1"/>
</dbReference>
<evidence type="ECO:0000313" key="14">
    <source>
        <dbReference type="Proteomes" id="UP000051160"/>
    </source>
</evidence>
<dbReference type="NCBIfam" id="TIGR02350">
    <property type="entry name" value="prok_dnaK"/>
    <property type="match status" value="1"/>
</dbReference>
<dbReference type="GO" id="GO:0051082">
    <property type="term" value="F:unfolded protein binding"/>
    <property type="evidence" value="ECO:0007669"/>
    <property type="project" value="InterPro"/>
</dbReference>
<reference evidence="13 14" key="1">
    <citation type="journal article" date="2015" name="Genome Announc.">
        <title>Expanding the biotechnology potential of lactobacilli through comparative genomics of 213 strains and associated genera.</title>
        <authorList>
            <person name="Sun Z."/>
            <person name="Harris H.M."/>
            <person name="McCann A."/>
            <person name="Guo C."/>
            <person name="Argimon S."/>
            <person name="Zhang W."/>
            <person name="Yang X."/>
            <person name="Jeffery I.B."/>
            <person name="Cooney J.C."/>
            <person name="Kagawa T.F."/>
            <person name="Liu W."/>
            <person name="Song Y."/>
            <person name="Salvetti E."/>
            <person name="Wrobel A."/>
            <person name="Rasinkangas P."/>
            <person name="Parkhill J."/>
            <person name="Rea M.C."/>
            <person name="O'Sullivan O."/>
            <person name="Ritari J."/>
            <person name="Douillard F.P."/>
            <person name="Paul Ross R."/>
            <person name="Yang R."/>
            <person name="Briner A.E."/>
            <person name="Felis G.E."/>
            <person name="de Vos W.M."/>
            <person name="Barrangou R."/>
            <person name="Klaenhammer T.R."/>
            <person name="Caufield P.W."/>
            <person name="Cui Y."/>
            <person name="Zhang H."/>
            <person name="O'Toole P.W."/>
        </authorList>
    </citation>
    <scope>NUCLEOTIDE SEQUENCE [LARGE SCALE GENOMIC DNA]</scope>
    <source>
        <strain evidence="13 14">DSM 19909</strain>
    </source>
</reference>
<evidence type="ECO:0000256" key="11">
    <source>
        <dbReference type="SAM" id="Coils"/>
    </source>
</evidence>
<dbReference type="GO" id="GO:0005524">
    <property type="term" value="F:ATP binding"/>
    <property type="evidence" value="ECO:0007669"/>
    <property type="project" value="UniProtKB-UniRule"/>
</dbReference>
<dbReference type="Gene3D" id="2.60.34.10">
    <property type="entry name" value="Substrate Binding Domain Of DNAk, Chain A, domain 1"/>
    <property type="match status" value="1"/>
</dbReference>
<evidence type="ECO:0000313" key="13">
    <source>
        <dbReference type="EMBL" id="KRK98182.1"/>
    </source>
</evidence>
<dbReference type="InterPro" id="IPR012725">
    <property type="entry name" value="Chaperone_DnaK"/>
</dbReference>
<evidence type="ECO:0000256" key="10">
    <source>
        <dbReference type="RuleBase" id="RU003322"/>
    </source>
</evidence>
<dbReference type="STRING" id="1423776.FD04_GL001161"/>
<dbReference type="GO" id="GO:0140662">
    <property type="term" value="F:ATP-dependent protein folding chaperone"/>
    <property type="evidence" value="ECO:0007669"/>
    <property type="project" value="InterPro"/>
</dbReference>
<dbReference type="InterPro" id="IPR013126">
    <property type="entry name" value="Hsp_70_fam"/>
</dbReference>
<dbReference type="Gene3D" id="3.30.420.40">
    <property type="match status" value="2"/>
</dbReference>
<evidence type="ECO:0000256" key="3">
    <source>
        <dbReference type="ARBA" id="ARBA00014415"/>
    </source>
</evidence>
<dbReference type="PROSITE" id="PS01036">
    <property type="entry name" value="HSP70_3"/>
    <property type="match status" value="1"/>
</dbReference>
<dbReference type="SUPFAM" id="SSF53067">
    <property type="entry name" value="Actin-like ATPase domain"/>
    <property type="match status" value="2"/>
</dbReference>
<dbReference type="Pfam" id="PF00012">
    <property type="entry name" value="HSP70"/>
    <property type="match status" value="1"/>
</dbReference>
<evidence type="ECO:0000256" key="1">
    <source>
        <dbReference type="ARBA" id="ARBA00002290"/>
    </source>
</evidence>
<comment type="induction">
    <text evidence="9">By stress conditions e.g. heat shock.</text>
</comment>
<dbReference type="PRINTS" id="PR00301">
    <property type="entry name" value="HEATSHOCK70"/>
</dbReference>
<organism evidence="13 14">
    <name type="scientific">Secundilactobacillus odoratitofui DSM 19909 = JCM 15043</name>
    <dbReference type="NCBI Taxonomy" id="1423776"/>
    <lineage>
        <taxon>Bacteria</taxon>
        <taxon>Bacillati</taxon>
        <taxon>Bacillota</taxon>
        <taxon>Bacilli</taxon>
        <taxon>Lactobacillales</taxon>
        <taxon>Lactobacillaceae</taxon>
        <taxon>Secundilactobacillus</taxon>
    </lineage>
</organism>
<dbReference type="HAMAP" id="MF_00332">
    <property type="entry name" value="DnaK"/>
    <property type="match status" value="1"/>
</dbReference>
<comment type="similarity">
    <text evidence="2 9 10">Belongs to the heat shock protein 70 family.</text>
</comment>
<keyword evidence="4 9" id="KW-0597">Phosphoprotein</keyword>
<keyword evidence="8 9" id="KW-0143">Chaperone</keyword>
<keyword evidence="14" id="KW-1185">Reference proteome</keyword>
<comment type="function">
    <text evidence="1 9">Acts as a chaperone.</text>
</comment>
<name>A0A0R1LQU4_9LACO</name>
<evidence type="ECO:0000256" key="2">
    <source>
        <dbReference type="ARBA" id="ARBA00007381"/>
    </source>
</evidence>
<protein>
    <recommendedName>
        <fullName evidence="3 9">Chaperone protein DnaK</fullName>
    </recommendedName>
    <alternativeName>
        <fullName evidence="9">HSP70</fullName>
    </alternativeName>
    <alternativeName>
        <fullName evidence="9">Heat shock 70 kDa protein</fullName>
    </alternativeName>
    <alternativeName>
        <fullName evidence="9">Heat shock protein 70</fullName>
    </alternativeName>
</protein>
<dbReference type="PROSITE" id="PS00297">
    <property type="entry name" value="HSP70_1"/>
    <property type="match status" value="1"/>
</dbReference>
<dbReference type="FunFam" id="3.90.640.10:FF:000003">
    <property type="entry name" value="Molecular chaperone DnaK"/>
    <property type="match status" value="1"/>
</dbReference>
<evidence type="ECO:0000256" key="9">
    <source>
        <dbReference type="HAMAP-Rule" id="MF_00332"/>
    </source>
</evidence>
<feature type="region of interest" description="Disordered" evidence="12">
    <location>
        <begin position="579"/>
        <end position="622"/>
    </location>
</feature>
<feature type="compositionally biased region" description="Acidic residues" evidence="12">
    <location>
        <begin position="612"/>
        <end position="622"/>
    </location>
</feature>
<evidence type="ECO:0000256" key="8">
    <source>
        <dbReference type="ARBA" id="ARBA00023186"/>
    </source>
</evidence>
<evidence type="ECO:0000256" key="12">
    <source>
        <dbReference type="SAM" id="MobiDB-lite"/>
    </source>
</evidence>
<dbReference type="SUPFAM" id="SSF100934">
    <property type="entry name" value="Heat shock protein 70kD (HSP70), C-terminal subdomain"/>
    <property type="match status" value="1"/>
</dbReference>
<evidence type="ECO:0000256" key="5">
    <source>
        <dbReference type="ARBA" id="ARBA00022741"/>
    </source>
</evidence>
<keyword evidence="5 9" id="KW-0547">Nucleotide-binding</keyword>
<keyword evidence="11" id="KW-0175">Coiled coil</keyword>
<evidence type="ECO:0000256" key="4">
    <source>
        <dbReference type="ARBA" id="ARBA00022553"/>
    </source>
</evidence>
<dbReference type="RefSeq" id="WP_054701054.1">
    <property type="nucleotide sequence ID" value="NZ_AZEE01000028.1"/>
</dbReference>
<dbReference type="FunFam" id="3.30.420.40:FF:000071">
    <property type="entry name" value="Molecular chaperone DnaK"/>
    <property type="match status" value="1"/>
</dbReference>
<comment type="caution">
    <text evidence="13">The sequence shown here is derived from an EMBL/GenBank/DDBJ whole genome shotgun (WGS) entry which is preliminary data.</text>
</comment>
<evidence type="ECO:0000256" key="7">
    <source>
        <dbReference type="ARBA" id="ARBA00023016"/>
    </source>
</evidence>
<dbReference type="CDD" id="cd10234">
    <property type="entry name" value="ASKHA_NBD_HSP70_DnaK-like"/>
    <property type="match status" value="1"/>
</dbReference>
<dbReference type="InterPro" id="IPR029047">
    <property type="entry name" value="HSP70_peptide-bd_sf"/>
</dbReference>
<dbReference type="SUPFAM" id="SSF100920">
    <property type="entry name" value="Heat shock protein 70kD (HSP70), peptide-binding domain"/>
    <property type="match status" value="1"/>
</dbReference>
<feature type="region of interest" description="Disordered" evidence="12">
    <location>
        <begin position="528"/>
        <end position="563"/>
    </location>
</feature>
<dbReference type="InterPro" id="IPR018181">
    <property type="entry name" value="Heat_shock_70_CS"/>
</dbReference>
<dbReference type="PANTHER" id="PTHR19375">
    <property type="entry name" value="HEAT SHOCK PROTEIN 70KDA"/>
    <property type="match status" value="1"/>
</dbReference>
<keyword evidence="7 9" id="KW-0346">Stress response</keyword>
<feature type="modified residue" description="Phosphothreonine; by autocatalysis" evidence="9">
    <location>
        <position position="176"/>
    </location>
</feature>
<dbReference type="PATRIC" id="fig|1423776.4.peg.1172"/>
<dbReference type="EMBL" id="AZEE01000028">
    <property type="protein sequence ID" value="KRK98182.1"/>
    <property type="molecule type" value="Genomic_DNA"/>
</dbReference>
<keyword evidence="6 9" id="KW-0067">ATP-binding</keyword>
<sequence>MASNKIIGIDLGTTNSAVAVLEGNEPKIIPNPEGGRTTPSVVAFKDGKPSVGEVAKRQAITNPNTVSSIKSHMGEAGYKVNIEGKDYTPQQISAMILQYIKGFAEDYIGDEVTQAVITVPAYFDDSQRQATKDAGKIAGLDVKRIINEPTASSLAYGLDKQDADEKILVYDLGGGTFDVSVLDLGDGVFDVLSTNGDTHLGGDDFDKKVMDWLIEQFKAENGIDLSKDKMAMQRLKEAAEKAKKDLSGVSESQISLPFISAGENGPLHLEATLSRAKFNELTSDLVERTRIPVENALKDAGLSAGELDVVILNGGSTRIPAVQEAVKKWTGKEPNHSINPDEAVALGAAVQGGVLTGDVKDVVLLDVTPLSLGIETMGGVFTKLIDRNTTIPTSKSQVFSTAADNQPAVDIHVLQGERPMAADNKTLGNFQLTDIPAAPRGVPQIEVTFDIDRNGIVNVSAKDKGTGKEQKITIKSSGGLSDDEIDKMMKEAQENEEADKARKEEADLKNEVDQLLFTVDKTLDEVKDKVSDDEIQKAKDARDALKKAQEDNNVEEMKTKKDDLNKIVQDLSVKLYQQAQEQQGAAGADGAADGKASNSDDKGSDGQTFDGDFSEVNDDDKK</sequence>
<proteinExistence type="evidence at transcript level"/>